<dbReference type="RefSeq" id="WP_121939706.1">
    <property type="nucleotide sequence ID" value="NZ_REFR01000014.1"/>
</dbReference>
<dbReference type="Proteomes" id="UP000271227">
    <property type="component" value="Unassembled WGS sequence"/>
</dbReference>
<feature type="chain" id="PRO_5018217081" description="Right handed beta helix domain-containing protein" evidence="1">
    <location>
        <begin position="26"/>
        <end position="337"/>
    </location>
</feature>
<keyword evidence="4" id="KW-1185">Reference proteome</keyword>
<protein>
    <recommendedName>
        <fullName evidence="2">Right handed beta helix domain-containing protein</fullName>
    </recommendedName>
</protein>
<keyword evidence="1" id="KW-0732">Signal</keyword>
<feature type="signal peptide" evidence="1">
    <location>
        <begin position="1"/>
        <end position="25"/>
    </location>
</feature>
<evidence type="ECO:0000313" key="3">
    <source>
        <dbReference type="EMBL" id="RMB02691.1"/>
    </source>
</evidence>
<evidence type="ECO:0000256" key="1">
    <source>
        <dbReference type="SAM" id="SignalP"/>
    </source>
</evidence>
<dbReference type="OrthoDB" id="7237303at2"/>
<feature type="domain" description="Right handed beta helix" evidence="2">
    <location>
        <begin position="76"/>
        <end position="193"/>
    </location>
</feature>
<dbReference type="InParanoid" id="A0A3M0BYP8"/>
<accession>A0A3M0BYP8</accession>
<evidence type="ECO:0000313" key="4">
    <source>
        <dbReference type="Proteomes" id="UP000271227"/>
    </source>
</evidence>
<dbReference type="EMBL" id="REFR01000014">
    <property type="protein sequence ID" value="RMB02691.1"/>
    <property type="molecule type" value="Genomic_DNA"/>
</dbReference>
<dbReference type="SUPFAM" id="SSF51126">
    <property type="entry name" value="Pectin lyase-like"/>
    <property type="match status" value="1"/>
</dbReference>
<proteinExistence type="predicted"/>
<comment type="caution">
    <text evidence="3">The sequence shown here is derived from an EMBL/GenBank/DDBJ whole genome shotgun (WGS) entry which is preliminary data.</text>
</comment>
<dbReference type="Pfam" id="PF13229">
    <property type="entry name" value="Beta_helix"/>
    <property type="match status" value="1"/>
</dbReference>
<dbReference type="InterPro" id="IPR011050">
    <property type="entry name" value="Pectin_lyase_fold/virulence"/>
</dbReference>
<dbReference type="InterPro" id="IPR039448">
    <property type="entry name" value="Beta_helix"/>
</dbReference>
<gene>
    <name evidence="3" type="ORF">BXY39_3042</name>
</gene>
<dbReference type="AlphaFoldDB" id="A0A3M0BYP8"/>
<dbReference type="Gene3D" id="2.160.20.10">
    <property type="entry name" value="Single-stranded right-handed beta-helix, Pectin lyase-like"/>
    <property type="match status" value="1"/>
</dbReference>
<name>A0A3M0BYP8_9PROT</name>
<evidence type="ECO:0000259" key="2">
    <source>
        <dbReference type="Pfam" id="PF13229"/>
    </source>
</evidence>
<organism evidence="3 4">
    <name type="scientific">Eilatimonas milleporae</name>
    <dbReference type="NCBI Taxonomy" id="911205"/>
    <lineage>
        <taxon>Bacteria</taxon>
        <taxon>Pseudomonadati</taxon>
        <taxon>Pseudomonadota</taxon>
        <taxon>Alphaproteobacteria</taxon>
        <taxon>Kordiimonadales</taxon>
        <taxon>Kordiimonadaceae</taxon>
        <taxon>Eilatimonas</taxon>
    </lineage>
</organism>
<sequence length="337" mass="36643">MMRHVMKTLLGLTALMVAVMRPPLAQEPVTLPGEGEIWVNGRIVRDLQLAFNLVADGGIVRFGPGVFETAGILKRNGVLIHGTSQTVLQGTAADNKAAIVVQADDVTIENIACRKITVPDGNGSCVRHEGGDLTLRKIHFHDNESGLLAWDRAGTILIEDSRFERNGKRGQAHAIYVNGGKLIVRRTFILSSKDQGHGIKSRAEETLIEKSVIASLLGDDSRLIDISDGGIVRIRENLLIEGPNSVNWQFIAFGVENAQRFATNQLSVVGNMVITDRPGGSEFILVGDTMPTPIVRGNMVVGNPKYDWPANNFFFESREELGLPSAPALPDWNPANP</sequence>
<reference evidence="3 4" key="1">
    <citation type="submission" date="2018-10" db="EMBL/GenBank/DDBJ databases">
        <title>Genomic Encyclopedia of Archaeal and Bacterial Type Strains, Phase II (KMG-II): from individual species to whole genera.</title>
        <authorList>
            <person name="Goeker M."/>
        </authorList>
    </citation>
    <scope>NUCLEOTIDE SEQUENCE [LARGE SCALE GENOMIC DNA]</scope>
    <source>
        <strain evidence="3 4">DSM 25217</strain>
    </source>
</reference>
<dbReference type="InterPro" id="IPR012334">
    <property type="entry name" value="Pectin_lyas_fold"/>
</dbReference>